<evidence type="ECO:0000313" key="1">
    <source>
        <dbReference type="EMBL" id="GJT00855.1"/>
    </source>
</evidence>
<dbReference type="Proteomes" id="UP001151760">
    <property type="component" value="Unassembled WGS sequence"/>
</dbReference>
<dbReference type="EMBL" id="BQNB010012228">
    <property type="protein sequence ID" value="GJT00855.1"/>
    <property type="molecule type" value="Genomic_DNA"/>
</dbReference>
<proteinExistence type="predicted"/>
<protein>
    <submittedName>
        <fullName evidence="1">Uncharacterized protein</fullName>
    </submittedName>
</protein>
<keyword evidence="2" id="KW-1185">Reference proteome</keyword>
<accession>A0ABQ5AE04</accession>
<gene>
    <name evidence="1" type="ORF">Tco_0822024</name>
</gene>
<evidence type="ECO:0000313" key="2">
    <source>
        <dbReference type="Proteomes" id="UP001151760"/>
    </source>
</evidence>
<feature type="non-terminal residue" evidence="1">
    <location>
        <position position="1"/>
    </location>
</feature>
<name>A0ABQ5AE04_9ASTR</name>
<organism evidence="1 2">
    <name type="scientific">Tanacetum coccineum</name>
    <dbReference type="NCBI Taxonomy" id="301880"/>
    <lineage>
        <taxon>Eukaryota</taxon>
        <taxon>Viridiplantae</taxon>
        <taxon>Streptophyta</taxon>
        <taxon>Embryophyta</taxon>
        <taxon>Tracheophyta</taxon>
        <taxon>Spermatophyta</taxon>
        <taxon>Magnoliopsida</taxon>
        <taxon>eudicotyledons</taxon>
        <taxon>Gunneridae</taxon>
        <taxon>Pentapetalae</taxon>
        <taxon>asterids</taxon>
        <taxon>campanulids</taxon>
        <taxon>Asterales</taxon>
        <taxon>Asteraceae</taxon>
        <taxon>Asteroideae</taxon>
        <taxon>Anthemideae</taxon>
        <taxon>Anthemidinae</taxon>
        <taxon>Tanacetum</taxon>
    </lineage>
</organism>
<comment type="caution">
    <text evidence="1">The sequence shown here is derived from an EMBL/GenBank/DDBJ whole genome shotgun (WGS) entry which is preliminary data.</text>
</comment>
<reference evidence="1" key="1">
    <citation type="journal article" date="2022" name="Int. J. Mol. Sci.">
        <title>Draft Genome of Tanacetum Coccineum: Genomic Comparison of Closely Related Tanacetum-Family Plants.</title>
        <authorList>
            <person name="Yamashiro T."/>
            <person name="Shiraishi A."/>
            <person name="Nakayama K."/>
            <person name="Satake H."/>
        </authorList>
    </citation>
    <scope>NUCLEOTIDE SEQUENCE</scope>
</reference>
<sequence>ISPVKVIEQTMARSGMDLKMAKLLPDAFQKVLQSHTEELKKEISEKRDYKDIIEESIQANVINEVKNFLPKFLPQAVKEALEKTPHS</sequence>
<reference evidence="1" key="2">
    <citation type="submission" date="2022-01" db="EMBL/GenBank/DDBJ databases">
        <authorList>
            <person name="Yamashiro T."/>
            <person name="Shiraishi A."/>
            <person name="Satake H."/>
            <person name="Nakayama K."/>
        </authorList>
    </citation>
    <scope>NUCLEOTIDE SEQUENCE</scope>
</reference>